<accession>A0A7N1A958</accession>
<evidence type="ECO:0000313" key="2">
    <source>
        <dbReference type="EnsemblPlants" id="Kaladp0779s0001.1.v1.1.CDS.1"/>
    </source>
</evidence>
<organism evidence="2 3">
    <name type="scientific">Kalanchoe fedtschenkoi</name>
    <name type="common">Lavender scallops</name>
    <name type="synonym">South American air plant</name>
    <dbReference type="NCBI Taxonomy" id="63787"/>
    <lineage>
        <taxon>Eukaryota</taxon>
        <taxon>Viridiplantae</taxon>
        <taxon>Streptophyta</taxon>
        <taxon>Embryophyta</taxon>
        <taxon>Tracheophyta</taxon>
        <taxon>Spermatophyta</taxon>
        <taxon>Magnoliopsida</taxon>
        <taxon>eudicotyledons</taxon>
        <taxon>Gunneridae</taxon>
        <taxon>Pentapetalae</taxon>
        <taxon>Saxifragales</taxon>
        <taxon>Crassulaceae</taxon>
        <taxon>Kalanchoe</taxon>
    </lineage>
</organism>
<reference evidence="2" key="1">
    <citation type="submission" date="2021-01" db="UniProtKB">
        <authorList>
            <consortium name="EnsemblPlants"/>
        </authorList>
    </citation>
    <scope>IDENTIFICATION</scope>
</reference>
<proteinExistence type="predicted"/>
<protein>
    <submittedName>
        <fullName evidence="2">Uncharacterized protein</fullName>
    </submittedName>
</protein>
<sequence>MQEVVLSASLVPLARCIFFVLSSLDLDCRFEAEHTWGQGRLKLYWGPGQHRF</sequence>
<dbReference type="Gramene" id="Kaladp0779s0001.2.v1.1">
    <property type="protein sequence ID" value="Kaladp0779s0001.2.v1.1.CDS.1"/>
    <property type="gene ID" value="Kaladp0779s0001.v1.1"/>
</dbReference>
<dbReference type="Gramene" id="Kaladp0779s0001.1.v1.1">
    <property type="protein sequence ID" value="Kaladp0779s0001.1.v1.1.CDS.1"/>
    <property type="gene ID" value="Kaladp0779s0001.v1.1"/>
</dbReference>
<evidence type="ECO:0000256" key="1">
    <source>
        <dbReference type="SAM" id="SignalP"/>
    </source>
</evidence>
<evidence type="ECO:0000313" key="3">
    <source>
        <dbReference type="Proteomes" id="UP000594263"/>
    </source>
</evidence>
<feature type="signal peptide" evidence="1">
    <location>
        <begin position="1"/>
        <end position="16"/>
    </location>
</feature>
<dbReference type="AlphaFoldDB" id="A0A7N1A958"/>
<keyword evidence="3" id="KW-1185">Reference proteome</keyword>
<dbReference type="EnsemblPlants" id="Kaladp0779s0001.2.v1.1">
    <property type="protein sequence ID" value="Kaladp0779s0001.2.v1.1.CDS.1"/>
    <property type="gene ID" value="Kaladp0779s0001.v1.1"/>
</dbReference>
<feature type="chain" id="PRO_5033597603" evidence="1">
    <location>
        <begin position="17"/>
        <end position="52"/>
    </location>
</feature>
<dbReference type="EnsemblPlants" id="Kaladp0779s0001.1.v1.1">
    <property type="protein sequence ID" value="Kaladp0779s0001.1.v1.1.CDS.1"/>
    <property type="gene ID" value="Kaladp0779s0001.v1.1"/>
</dbReference>
<dbReference type="Proteomes" id="UP000594263">
    <property type="component" value="Unplaced"/>
</dbReference>
<keyword evidence="1" id="KW-0732">Signal</keyword>
<name>A0A7N1A958_KALFE</name>